<dbReference type="RefSeq" id="WP_020637097.1">
    <property type="nucleotide sequence ID" value="NZ_KB913032.1"/>
</dbReference>
<dbReference type="OrthoDB" id="46486at2"/>
<evidence type="ECO:0000313" key="3">
    <source>
        <dbReference type="Proteomes" id="UP000215563"/>
    </source>
</evidence>
<organism evidence="2 3">
    <name type="scientific">Amycolatopsis alba DSM 44262</name>
    <dbReference type="NCBI Taxonomy" id="1125972"/>
    <lineage>
        <taxon>Bacteria</taxon>
        <taxon>Bacillati</taxon>
        <taxon>Actinomycetota</taxon>
        <taxon>Actinomycetes</taxon>
        <taxon>Pseudonocardiales</taxon>
        <taxon>Pseudonocardiaceae</taxon>
        <taxon>Amycolatopsis</taxon>
    </lineage>
</organism>
<gene>
    <name evidence="2" type="ORF">CFP75_24600</name>
</gene>
<dbReference type="GO" id="GO:0003677">
    <property type="term" value="F:DNA binding"/>
    <property type="evidence" value="ECO:0007669"/>
    <property type="project" value="InterPro"/>
</dbReference>
<dbReference type="InterPro" id="IPR016032">
    <property type="entry name" value="Sig_transdc_resp-reg_C-effctor"/>
</dbReference>
<dbReference type="Gene3D" id="1.10.10.10">
    <property type="entry name" value="Winged helix-like DNA-binding domain superfamily/Winged helix DNA-binding domain"/>
    <property type="match status" value="1"/>
</dbReference>
<dbReference type="EMBL" id="NMQU01000078">
    <property type="protein sequence ID" value="OXM47252.1"/>
    <property type="molecule type" value="Genomic_DNA"/>
</dbReference>
<keyword evidence="3" id="KW-1185">Reference proteome</keyword>
<reference evidence="2 3" key="1">
    <citation type="submission" date="2017-07" db="EMBL/GenBank/DDBJ databases">
        <title>Amycolatopsis alba DSM 44262 Genome sequencing and assembly.</title>
        <authorList>
            <person name="Kaur N."/>
            <person name="Mayilraj S."/>
        </authorList>
    </citation>
    <scope>NUCLEOTIDE SEQUENCE [LARGE SCALE GENOMIC DNA]</scope>
    <source>
        <strain evidence="2 3">DSM 44262</strain>
    </source>
</reference>
<dbReference type="InterPro" id="IPR000792">
    <property type="entry name" value="Tscrpt_reg_LuxR_C"/>
</dbReference>
<evidence type="ECO:0000259" key="1">
    <source>
        <dbReference type="PROSITE" id="PS50043"/>
    </source>
</evidence>
<accession>A0A229RKS1</accession>
<dbReference type="Pfam" id="PF00196">
    <property type="entry name" value="GerE"/>
    <property type="match status" value="1"/>
</dbReference>
<dbReference type="SUPFAM" id="SSF46894">
    <property type="entry name" value="C-terminal effector domain of the bipartite response regulators"/>
    <property type="match status" value="1"/>
</dbReference>
<comment type="caution">
    <text evidence="2">The sequence shown here is derived from an EMBL/GenBank/DDBJ whole genome shotgun (WGS) entry which is preliminary data.</text>
</comment>
<dbReference type="Pfam" id="PF08448">
    <property type="entry name" value="PAS_4"/>
    <property type="match status" value="1"/>
</dbReference>
<dbReference type="SMART" id="SM00421">
    <property type="entry name" value="HTH_LUXR"/>
    <property type="match status" value="1"/>
</dbReference>
<dbReference type="Proteomes" id="UP000215563">
    <property type="component" value="Unassembled WGS sequence"/>
</dbReference>
<protein>
    <submittedName>
        <fullName evidence="2">Helix-turn-helix transcriptional regulator</fullName>
    </submittedName>
</protein>
<feature type="domain" description="HTH luxR-type" evidence="1">
    <location>
        <begin position="138"/>
        <end position="203"/>
    </location>
</feature>
<proteinExistence type="predicted"/>
<dbReference type="InterPro" id="IPR013656">
    <property type="entry name" value="PAS_4"/>
</dbReference>
<evidence type="ECO:0000313" key="2">
    <source>
        <dbReference type="EMBL" id="OXM47252.1"/>
    </source>
</evidence>
<name>A0A229RKS1_AMYAL</name>
<sequence>MAGIRTISPIGKRAFDEGRSARPGIISEFVEVADMPLAALSAGLRLGGGNAAFYRLLGRRPADVLGESFPELVTTGPDHLRDRLNRVAEGWEQRFRGSVTGLGSGGSDRLTIVAGRMSAPGAAILLTMLPEAGPAVARAEQLSSVNDIEAKILQGIASGLSSLEMADKYYLSRQGIDYHVARLQRKFKARNRVELVSRAFATGLLDSTAWPPRVPESRRAS</sequence>
<dbReference type="InterPro" id="IPR036388">
    <property type="entry name" value="WH-like_DNA-bd_sf"/>
</dbReference>
<dbReference type="GO" id="GO:0006355">
    <property type="term" value="P:regulation of DNA-templated transcription"/>
    <property type="evidence" value="ECO:0007669"/>
    <property type="project" value="InterPro"/>
</dbReference>
<dbReference type="PROSITE" id="PS50043">
    <property type="entry name" value="HTH_LUXR_2"/>
    <property type="match status" value="1"/>
</dbReference>
<dbReference type="AlphaFoldDB" id="A0A229RKS1"/>